<dbReference type="PANTHER" id="PTHR12645">
    <property type="entry name" value="ALR/ERV"/>
    <property type="match status" value="1"/>
</dbReference>
<feature type="domain" description="ERV/ALR sulfhydryl oxidase" evidence="10">
    <location>
        <begin position="90"/>
        <end position="190"/>
    </location>
</feature>
<keyword evidence="6" id="KW-0496">Mitochondrion</keyword>
<evidence type="ECO:0000256" key="3">
    <source>
        <dbReference type="ARBA" id="ARBA00022630"/>
    </source>
</evidence>
<dbReference type="FunFam" id="1.20.120.310:FF:000003">
    <property type="entry name" value="Sulfhydryl oxidase"/>
    <property type="match status" value="1"/>
</dbReference>
<dbReference type="InterPro" id="IPR017905">
    <property type="entry name" value="ERV/ALR_sulphydryl_oxidase"/>
</dbReference>
<dbReference type="PANTHER" id="PTHR12645:SF0">
    <property type="entry name" value="FAD-LINKED SULFHYDRYL OXIDASE ALR"/>
    <property type="match status" value="1"/>
</dbReference>
<accession>A0A9P6N937</accession>
<evidence type="ECO:0000256" key="9">
    <source>
        <dbReference type="SAM" id="MobiDB-lite"/>
    </source>
</evidence>
<evidence type="ECO:0000256" key="4">
    <source>
        <dbReference type="ARBA" id="ARBA00022827"/>
    </source>
</evidence>
<comment type="catalytic activity">
    <reaction evidence="8">
        <text>2 R'C(R)SH + O2 = R'C(R)S-S(R)CR' + H2O2</text>
        <dbReference type="Rhea" id="RHEA:17357"/>
        <dbReference type="ChEBI" id="CHEBI:15379"/>
        <dbReference type="ChEBI" id="CHEBI:16240"/>
        <dbReference type="ChEBI" id="CHEBI:16520"/>
        <dbReference type="ChEBI" id="CHEBI:17412"/>
        <dbReference type="EC" id="1.8.3.2"/>
    </reaction>
</comment>
<evidence type="ECO:0000256" key="8">
    <source>
        <dbReference type="RuleBase" id="RU371123"/>
    </source>
</evidence>
<reference evidence="11" key="1">
    <citation type="submission" date="2013-11" db="EMBL/GenBank/DDBJ databases">
        <title>Genome sequence of the fusiform rust pathogen reveals effectors for host alternation and coevolution with pine.</title>
        <authorList>
            <consortium name="DOE Joint Genome Institute"/>
            <person name="Smith K."/>
            <person name="Pendleton A."/>
            <person name="Kubisiak T."/>
            <person name="Anderson C."/>
            <person name="Salamov A."/>
            <person name="Aerts A."/>
            <person name="Riley R."/>
            <person name="Clum A."/>
            <person name="Lindquist E."/>
            <person name="Ence D."/>
            <person name="Campbell M."/>
            <person name="Kronenberg Z."/>
            <person name="Feau N."/>
            <person name="Dhillon B."/>
            <person name="Hamelin R."/>
            <person name="Burleigh J."/>
            <person name="Smith J."/>
            <person name="Yandell M."/>
            <person name="Nelson C."/>
            <person name="Grigoriev I."/>
            <person name="Davis J."/>
        </authorList>
    </citation>
    <scope>NUCLEOTIDE SEQUENCE</scope>
    <source>
        <strain evidence="11">G11</strain>
    </source>
</reference>
<comment type="cofactor">
    <cofactor evidence="1 8">
        <name>FAD</name>
        <dbReference type="ChEBI" id="CHEBI:57692"/>
    </cofactor>
</comment>
<sequence>MTEREPPSTTEKKTSATPPGYVLGPDGKPCKICTGFKAWSHTLTQPQPSSKRELSTAPIDLAAGSSTQNTSNSYSSDQVPRDHNGLRQDCPADVERLGRHTWTFLHTTAAYYPPEPTPAQKSSMLQLLNALPTLYPCRNCADDLELELKRNPPNVSSREKLEAWMCETHNEVNRRLGKEEFDCSLVSQRWREGWADGRCDT</sequence>
<dbReference type="GO" id="GO:0050660">
    <property type="term" value="F:flavin adenine dinucleotide binding"/>
    <property type="evidence" value="ECO:0007669"/>
    <property type="project" value="TreeGrafter"/>
</dbReference>
<protein>
    <recommendedName>
        <fullName evidence="8">Sulfhydryl oxidase</fullName>
        <ecNumber evidence="8">1.8.3.2</ecNumber>
    </recommendedName>
</protein>
<keyword evidence="4 8" id="KW-0274">FAD</keyword>
<feature type="compositionally biased region" description="Low complexity" evidence="9">
    <location>
        <begin position="65"/>
        <end position="76"/>
    </location>
</feature>
<evidence type="ECO:0000256" key="6">
    <source>
        <dbReference type="ARBA" id="ARBA00023128"/>
    </source>
</evidence>
<dbReference type="EMBL" id="MU167393">
    <property type="protein sequence ID" value="KAG0141282.1"/>
    <property type="molecule type" value="Genomic_DNA"/>
</dbReference>
<dbReference type="OrthoDB" id="17199at2759"/>
<evidence type="ECO:0000256" key="5">
    <source>
        <dbReference type="ARBA" id="ARBA00023002"/>
    </source>
</evidence>
<evidence type="ECO:0000313" key="11">
    <source>
        <dbReference type="EMBL" id="KAG0141282.1"/>
    </source>
</evidence>
<evidence type="ECO:0000256" key="1">
    <source>
        <dbReference type="ARBA" id="ARBA00001974"/>
    </source>
</evidence>
<gene>
    <name evidence="11" type="ORF">CROQUDRAFT_686153</name>
</gene>
<keyword evidence="7" id="KW-1015">Disulfide bond</keyword>
<dbReference type="GO" id="GO:0016971">
    <property type="term" value="F:flavin-dependent sulfhydryl oxidase activity"/>
    <property type="evidence" value="ECO:0007669"/>
    <property type="project" value="InterPro"/>
</dbReference>
<dbReference type="Proteomes" id="UP000886653">
    <property type="component" value="Unassembled WGS sequence"/>
</dbReference>
<evidence type="ECO:0000256" key="7">
    <source>
        <dbReference type="ARBA" id="ARBA00023157"/>
    </source>
</evidence>
<name>A0A9P6N937_9BASI</name>
<dbReference type="InterPro" id="IPR039799">
    <property type="entry name" value="ALR/ERV"/>
</dbReference>
<dbReference type="AlphaFoldDB" id="A0A9P6N937"/>
<dbReference type="GO" id="GO:0005758">
    <property type="term" value="C:mitochondrial intermembrane space"/>
    <property type="evidence" value="ECO:0007669"/>
    <property type="project" value="UniProtKB-SubCell"/>
</dbReference>
<organism evidence="11 12">
    <name type="scientific">Cronartium quercuum f. sp. fusiforme G11</name>
    <dbReference type="NCBI Taxonomy" id="708437"/>
    <lineage>
        <taxon>Eukaryota</taxon>
        <taxon>Fungi</taxon>
        <taxon>Dikarya</taxon>
        <taxon>Basidiomycota</taxon>
        <taxon>Pucciniomycotina</taxon>
        <taxon>Pucciniomycetes</taxon>
        <taxon>Pucciniales</taxon>
        <taxon>Coleosporiaceae</taxon>
        <taxon>Cronartium</taxon>
    </lineage>
</organism>
<dbReference type="EC" id="1.8.3.2" evidence="8"/>
<dbReference type="InterPro" id="IPR036774">
    <property type="entry name" value="ERV/ALR_sulphydryl_oxid_sf"/>
</dbReference>
<comment type="caution">
    <text evidence="11">The sequence shown here is derived from an EMBL/GenBank/DDBJ whole genome shotgun (WGS) entry which is preliminary data.</text>
</comment>
<feature type="region of interest" description="Disordered" evidence="9">
    <location>
        <begin position="1"/>
        <end position="25"/>
    </location>
</feature>
<feature type="compositionally biased region" description="Basic and acidic residues" evidence="9">
    <location>
        <begin position="1"/>
        <end position="14"/>
    </location>
</feature>
<proteinExistence type="predicted"/>
<dbReference type="Gene3D" id="1.20.120.310">
    <property type="entry name" value="ERV/ALR sulfhydryl oxidase domain"/>
    <property type="match status" value="1"/>
</dbReference>
<keyword evidence="3 8" id="KW-0285">Flavoprotein</keyword>
<evidence type="ECO:0000313" key="12">
    <source>
        <dbReference type="Proteomes" id="UP000886653"/>
    </source>
</evidence>
<evidence type="ECO:0000259" key="10">
    <source>
        <dbReference type="PROSITE" id="PS51324"/>
    </source>
</evidence>
<evidence type="ECO:0000256" key="2">
    <source>
        <dbReference type="ARBA" id="ARBA00004569"/>
    </source>
</evidence>
<comment type="subcellular location">
    <subcellularLocation>
        <location evidence="2">Mitochondrion intermembrane space</location>
    </subcellularLocation>
</comment>
<dbReference type="SUPFAM" id="SSF69000">
    <property type="entry name" value="FAD-dependent thiol oxidase"/>
    <property type="match status" value="1"/>
</dbReference>
<dbReference type="PROSITE" id="PS51324">
    <property type="entry name" value="ERV_ALR"/>
    <property type="match status" value="1"/>
</dbReference>
<keyword evidence="5 8" id="KW-0560">Oxidoreductase</keyword>
<feature type="region of interest" description="Disordered" evidence="9">
    <location>
        <begin position="63"/>
        <end position="89"/>
    </location>
</feature>
<keyword evidence="12" id="KW-1185">Reference proteome</keyword>
<dbReference type="Pfam" id="PF04777">
    <property type="entry name" value="Evr1_Alr"/>
    <property type="match status" value="1"/>
</dbReference>